<dbReference type="Proteomes" id="UP000245468">
    <property type="component" value="Chromosome"/>
</dbReference>
<dbReference type="EMBL" id="CP029346">
    <property type="protein sequence ID" value="AWL09704.1"/>
    <property type="molecule type" value="Genomic_DNA"/>
</dbReference>
<reference evidence="2" key="1">
    <citation type="submission" date="2018-05" db="EMBL/GenBank/DDBJ databases">
        <title>Pseudarcicella sp. HME7025 Genome sequencing and assembly.</title>
        <authorList>
            <person name="Kim H."/>
            <person name="Kang H."/>
            <person name="Joh K."/>
        </authorList>
    </citation>
    <scope>NUCLEOTIDE SEQUENCE [LARGE SCALE GENOMIC DNA]</scope>
    <source>
        <strain evidence="2">HME7025</strain>
    </source>
</reference>
<sequence length="50" mass="5494">METIIISLIFIGALFYLGRLVYRMFFSKQVGCAKGCGTCSAMPTETNNPV</sequence>
<evidence type="ECO:0000313" key="1">
    <source>
        <dbReference type="EMBL" id="AWL09704.1"/>
    </source>
</evidence>
<proteinExistence type="predicted"/>
<evidence type="ECO:0000313" key="2">
    <source>
        <dbReference type="Proteomes" id="UP000245468"/>
    </source>
</evidence>
<keyword evidence="2" id="KW-1185">Reference proteome</keyword>
<accession>A0A2S2DWA6</accession>
<dbReference type="RefSeq" id="WP_109325080.1">
    <property type="nucleotide sequence ID" value="NZ_CP029346.1"/>
</dbReference>
<dbReference type="Pfam" id="PF12669">
    <property type="entry name" value="FeoB_associated"/>
    <property type="match status" value="1"/>
</dbReference>
<dbReference type="KEGG" id="psez:HME7025_01853"/>
<gene>
    <name evidence="1" type="ORF">HME7025_01853</name>
</gene>
<name>A0A2S2DWA6_9BACT</name>
<dbReference type="OrthoDB" id="982357at2"/>
<organism evidence="1 2">
    <name type="scientific">Aquirufa nivalisilvae</name>
    <dbReference type="NCBI Taxonomy" id="2516557"/>
    <lineage>
        <taxon>Bacteria</taxon>
        <taxon>Pseudomonadati</taxon>
        <taxon>Bacteroidota</taxon>
        <taxon>Cytophagia</taxon>
        <taxon>Cytophagales</taxon>
        <taxon>Flectobacillaceae</taxon>
        <taxon>Aquirufa</taxon>
    </lineage>
</organism>
<protein>
    <submittedName>
        <fullName evidence="1">Uncharacterized protein</fullName>
    </submittedName>
</protein>
<dbReference type="AlphaFoldDB" id="A0A2S2DWA6"/>